<proteinExistence type="predicted"/>
<dbReference type="InterPro" id="IPR036024">
    <property type="entry name" value="Somatomedin_B-like_dom_sf"/>
</dbReference>
<protein>
    <recommendedName>
        <fullName evidence="5">SMB domain-containing protein</fullName>
    </recommendedName>
</protein>
<dbReference type="SUPFAM" id="SSF90188">
    <property type="entry name" value="Somatomedin B domain"/>
    <property type="match status" value="2"/>
</dbReference>
<dbReference type="AlphaFoldDB" id="A0A3Q3G0J6"/>
<dbReference type="InterPro" id="IPR001212">
    <property type="entry name" value="Somatomedin_B_dom"/>
</dbReference>
<evidence type="ECO:0000256" key="4">
    <source>
        <dbReference type="ARBA" id="ARBA00023157"/>
    </source>
</evidence>
<evidence type="ECO:0000259" key="5">
    <source>
        <dbReference type="PROSITE" id="PS50958"/>
    </source>
</evidence>
<feature type="domain" description="SMB" evidence="5">
    <location>
        <begin position="1"/>
        <end position="40"/>
    </location>
</feature>
<dbReference type="GO" id="GO:0006955">
    <property type="term" value="P:immune response"/>
    <property type="evidence" value="ECO:0007669"/>
    <property type="project" value="InterPro"/>
</dbReference>
<dbReference type="GO" id="GO:0005044">
    <property type="term" value="F:scavenger receptor activity"/>
    <property type="evidence" value="ECO:0007669"/>
    <property type="project" value="InterPro"/>
</dbReference>
<organism evidence="6 7">
    <name type="scientific">Kryptolebias marmoratus</name>
    <name type="common">Mangrove killifish</name>
    <name type="synonym">Rivulus marmoratus</name>
    <dbReference type="NCBI Taxonomy" id="37003"/>
    <lineage>
        <taxon>Eukaryota</taxon>
        <taxon>Metazoa</taxon>
        <taxon>Chordata</taxon>
        <taxon>Craniata</taxon>
        <taxon>Vertebrata</taxon>
        <taxon>Euteleostomi</taxon>
        <taxon>Actinopterygii</taxon>
        <taxon>Neopterygii</taxon>
        <taxon>Teleostei</taxon>
        <taxon>Neoteleostei</taxon>
        <taxon>Acanthomorphata</taxon>
        <taxon>Ovalentaria</taxon>
        <taxon>Atherinomorphae</taxon>
        <taxon>Cyprinodontiformes</taxon>
        <taxon>Rivulidae</taxon>
        <taxon>Kryptolebias</taxon>
    </lineage>
</organism>
<reference evidence="6" key="1">
    <citation type="submission" date="2025-08" db="UniProtKB">
        <authorList>
            <consortium name="Ensembl"/>
        </authorList>
    </citation>
    <scope>IDENTIFICATION</scope>
</reference>
<keyword evidence="7" id="KW-1185">Reference proteome</keyword>
<dbReference type="STRING" id="37003.ENSKMAP00000018007"/>
<keyword evidence="2" id="KW-0964">Secreted</keyword>
<accession>A0A3Q3G0J6</accession>
<dbReference type="Gene3D" id="4.10.410.20">
    <property type="match status" value="2"/>
</dbReference>
<keyword evidence="3" id="KW-0677">Repeat</keyword>
<dbReference type="PROSITE" id="PS50958">
    <property type="entry name" value="SMB_2"/>
    <property type="match status" value="2"/>
</dbReference>
<dbReference type="Proteomes" id="UP000264800">
    <property type="component" value="Unplaced"/>
</dbReference>
<dbReference type="PROSITE" id="PS00524">
    <property type="entry name" value="SMB_1"/>
    <property type="match status" value="1"/>
</dbReference>
<dbReference type="InterPro" id="IPR051298">
    <property type="entry name" value="Heme_transport/Cell_adhesion"/>
</dbReference>
<dbReference type="Ensembl" id="ENSKMAT00000018258.1">
    <property type="protein sequence ID" value="ENSKMAP00000018007.1"/>
    <property type="gene ID" value="ENSKMAG00000013414.1"/>
</dbReference>
<comment type="subcellular location">
    <subcellularLocation>
        <location evidence="1">Secreted</location>
    </subcellularLocation>
</comment>
<dbReference type="GO" id="GO:0005615">
    <property type="term" value="C:extracellular space"/>
    <property type="evidence" value="ECO:0007669"/>
    <property type="project" value="TreeGrafter"/>
</dbReference>
<dbReference type="PANTHER" id="PTHR22917:SF1">
    <property type="entry name" value="PROTEOGLYCAN 4"/>
    <property type="match status" value="1"/>
</dbReference>
<dbReference type="GO" id="GO:0030247">
    <property type="term" value="F:polysaccharide binding"/>
    <property type="evidence" value="ECO:0007669"/>
    <property type="project" value="InterPro"/>
</dbReference>
<evidence type="ECO:0000256" key="2">
    <source>
        <dbReference type="ARBA" id="ARBA00022525"/>
    </source>
</evidence>
<reference evidence="6" key="2">
    <citation type="submission" date="2025-09" db="UniProtKB">
        <authorList>
            <consortium name="Ensembl"/>
        </authorList>
    </citation>
    <scope>IDENTIFICATION</scope>
</reference>
<dbReference type="Pfam" id="PF01033">
    <property type="entry name" value="Somatomedin_B"/>
    <property type="match status" value="2"/>
</dbReference>
<dbReference type="PRINTS" id="PR00022">
    <property type="entry name" value="SOMATOMEDINB"/>
</dbReference>
<dbReference type="OMA" id="YNCLAYE"/>
<name>A0A3Q3G0J6_KRYMA</name>
<dbReference type="GeneTree" id="ENSGT01040000242430"/>
<evidence type="ECO:0000313" key="7">
    <source>
        <dbReference type="Proteomes" id="UP000264800"/>
    </source>
</evidence>
<evidence type="ECO:0000256" key="1">
    <source>
        <dbReference type="ARBA" id="ARBA00004613"/>
    </source>
</evidence>
<dbReference type="InterPro" id="IPR020436">
    <property type="entry name" value="SMB_chordata"/>
</dbReference>
<keyword evidence="4" id="KW-1015">Disulfide bond</keyword>
<evidence type="ECO:0000313" key="6">
    <source>
        <dbReference type="Ensembl" id="ENSKMAP00000018007.1"/>
    </source>
</evidence>
<dbReference type="SMART" id="SM00201">
    <property type="entry name" value="SO"/>
    <property type="match status" value="2"/>
</dbReference>
<feature type="domain" description="SMB" evidence="5">
    <location>
        <begin position="41"/>
        <end position="70"/>
    </location>
</feature>
<evidence type="ECO:0000256" key="3">
    <source>
        <dbReference type="ARBA" id="ARBA00022737"/>
    </source>
</evidence>
<dbReference type="PANTHER" id="PTHR22917">
    <property type="entry name" value="HEMOPEXIN DOMAIN-CONTAINING PROTEIN"/>
    <property type="match status" value="1"/>
</dbReference>
<sequence length="70" mass="8037">SCRGRCGGEYYRGYTCQCDYNCLAYEECCRDYESQCTTNSCKGRCGETFKRGRLCSCDPECTKFKQCCPD</sequence>